<dbReference type="AlphaFoldDB" id="A0A364N0P1"/>
<protein>
    <submittedName>
        <fullName evidence="2">Uncharacterized protein</fullName>
    </submittedName>
</protein>
<reference evidence="3" key="1">
    <citation type="submission" date="2018-05" db="EMBL/GenBank/DDBJ databases">
        <title>Draft genome sequence of Stemphylium lycopersici strain CIDEFI 213.</title>
        <authorList>
            <person name="Medina R."/>
            <person name="Franco M.E.E."/>
            <person name="Lucentini C.G."/>
            <person name="Saparrat M.C.N."/>
            <person name="Balatti P.A."/>
        </authorList>
    </citation>
    <scope>NUCLEOTIDE SEQUENCE [LARGE SCALE GENOMIC DNA]</scope>
    <source>
        <strain evidence="3">CIDEFI 213</strain>
    </source>
</reference>
<proteinExistence type="predicted"/>
<keyword evidence="3" id="KW-1185">Reference proteome</keyword>
<keyword evidence="1" id="KW-0732">Signal</keyword>
<feature type="signal peptide" evidence="1">
    <location>
        <begin position="1"/>
        <end position="15"/>
    </location>
</feature>
<comment type="caution">
    <text evidence="2">The sequence shown here is derived from an EMBL/GenBank/DDBJ whole genome shotgun (WGS) entry which is preliminary data.</text>
</comment>
<accession>A0A364N0P1</accession>
<gene>
    <name evidence="2" type="ORF">DDE83_005883</name>
</gene>
<dbReference type="Proteomes" id="UP000249619">
    <property type="component" value="Unassembled WGS sequence"/>
</dbReference>
<organism evidence="2 3">
    <name type="scientific">Stemphylium lycopersici</name>
    <name type="common">Tomato gray leaf spot disease fungus</name>
    <name type="synonym">Thyrospora lycopersici</name>
    <dbReference type="NCBI Taxonomy" id="183478"/>
    <lineage>
        <taxon>Eukaryota</taxon>
        <taxon>Fungi</taxon>
        <taxon>Dikarya</taxon>
        <taxon>Ascomycota</taxon>
        <taxon>Pezizomycotina</taxon>
        <taxon>Dothideomycetes</taxon>
        <taxon>Pleosporomycetidae</taxon>
        <taxon>Pleosporales</taxon>
        <taxon>Pleosporineae</taxon>
        <taxon>Pleosporaceae</taxon>
        <taxon>Stemphylium</taxon>
    </lineage>
</organism>
<evidence type="ECO:0000313" key="3">
    <source>
        <dbReference type="Proteomes" id="UP000249619"/>
    </source>
</evidence>
<evidence type="ECO:0000256" key="1">
    <source>
        <dbReference type="SAM" id="SignalP"/>
    </source>
</evidence>
<feature type="chain" id="PRO_5016687119" evidence="1">
    <location>
        <begin position="16"/>
        <end position="259"/>
    </location>
</feature>
<dbReference type="EMBL" id="QGDH01000084">
    <property type="protein sequence ID" value="RAR08679.1"/>
    <property type="molecule type" value="Genomic_DNA"/>
</dbReference>
<evidence type="ECO:0000313" key="2">
    <source>
        <dbReference type="EMBL" id="RAR08679.1"/>
    </source>
</evidence>
<sequence>MKHFILFYLALSTLAAVVVLPTAIERTEPIATAVAIALSGASGTDNTTMILLAENNNNPAVAAANFQVADAGEAEAEAKALSPTAANTATTATKPQITYLAHATQTTRPSDPEPIIIFPFSIVLTESCSPSPPRKLAKALVQNGQFATLYYNLSPTTTAAVDHRIPDFPRSLRIGPYDGDKGEVWFSYLNEEFEGGEGCRWRDGENWRECGECRAGMWDSAGLDCGKDGGGGRVRCSFILGWKHQFHGLVAAPASSPSG</sequence>
<name>A0A364N0P1_STELY</name>
<dbReference type="OrthoDB" id="3757079at2759"/>